<dbReference type="Proteomes" id="UP000017668">
    <property type="component" value="Unassembled WGS sequence"/>
</dbReference>
<accession>A0ABN0HF37</accession>
<keyword evidence="3" id="KW-1185">Reference proteome</keyword>
<dbReference type="Pfam" id="PF13524">
    <property type="entry name" value="Glyco_trans_1_2"/>
    <property type="match status" value="1"/>
</dbReference>
<dbReference type="RefSeq" id="WP_006700504.1">
    <property type="nucleotide sequence ID" value="NZ_AMQQ01000051.1"/>
</dbReference>
<protein>
    <recommendedName>
        <fullName evidence="1">Spore protein YkvP/CgeB glycosyl transferase-like domain-containing protein</fullName>
    </recommendedName>
</protein>
<proteinExistence type="predicted"/>
<dbReference type="EMBL" id="AMQQ01000051">
    <property type="protein sequence ID" value="EKJ93164.1"/>
    <property type="molecule type" value="Genomic_DNA"/>
</dbReference>
<name>A0ABN0HF37_RHILU</name>
<dbReference type="SUPFAM" id="SSF53756">
    <property type="entry name" value="UDP-Glycosyltransferase/glycogen phosphorylase"/>
    <property type="match status" value="1"/>
</dbReference>
<feature type="domain" description="Spore protein YkvP/CgeB glycosyl transferase-like" evidence="1">
    <location>
        <begin position="204"/>
        <end position="354"/>
    </location>
</feature>
<dbReference type="InterPro" id="IPR055259">
    <property type="entry name" value="YkvP/CgeB_Glyco_trans-like"/>
</dbReference>
<comment type="caution">
    <text evidence="2">The sequence shown here is derived from an EMBL/GenBank/DDBJ whole genome shotgun (WGS) entry which is preliminary data.</text>
</comment>
<evidence type="ECO:0000313" key="3">
    <source>
        <dbReference type="Proteomes" id="UP000017668"/>
    </source>
</evidence>
<dbReference type="Gene3D" id="3.40.50.2000">
    <property type="entry name" value="Glycogen Phosphorylase B"/>
    <property type="match status" value="2"/>
</dbReference>
<evidence type="ECO:0000313" key="2">
    <source>
        <dbReference type="EMBL" id="EKJ93164.1"/>
    </source>
</evidence>
<reference evidence="2 3" key="1">
    <citation type="journal article" date="2013" name="Genome Announc.">
        <title>Genome Sequence of Rhizobium lupini HPC(L) Isolated from Saline Desert Soil, Kutch (Gujarat).</title>
        <authorList>
            <person name="Agarwal L."/>
            <person name="Purohit H.J."/>
        </authorList>
    </citation>
    <scope>NUCLEOTIDE SEQUENCE [LARGE SCALE GENOMIC DNA]</scope>
    <source>
        <strain evidence="3">HPC(L)</strain>
    </source>
</reference>
<gene>
    <name evidence="2" type="ORF">C241_26270</name>
</gene>
<sequence>MKFVFYTHSLISDWNHGNAHFLRGIMRDLLRRGHVAIALEPAGSWSRKNLEADQGSAAIAAFHDTFPDMRSVIYDEDFDHEAAVDDADVVIVHEWTEPATIAYLGRLRQSGATFTLLFHDTHHRAVSTDGDIAGLDLSAFDGVLVFGETLRQRYLEAGWGRNVFTWHEAADDTIFRPQPSADKTGDLIWIGNWGDDERTAEIGEYLVRPAAELGLKTTVRGVRYPQDALDALKRAGIAYGGWIANASVPGAFAQNRVTVHIPRRPYVEHLPGIPTIRMFEALACGIPLISAPWDDCEGLFRAGEDYLSVSSGEAMARQLRNVLADRELAGHLVSSGLETIRTRHTCRHRVDELFEILRACGTARVDEALSAREAAQ</sequence>
<evidence type="ECO:0000259" key="1">
    <source>
        <dbReference type="Pfam" id="PF13524"/>
    </source>
</evidence>
<organism evidence="2 3">
    <name type="scientific">Bradyrhizobium lupini HPC(L)</name>
    <dbReference type="NCBI Taxonomy" id="1229491"/>
    <lineage>
        <taxon>Bacteria</taxon>
        <taxon>Pseudomonadati</taxon>
        <taxon>Pseudomonadota</taxon>
        <taxon>Alphaproteobacteria</taxon>
        <taxon>Hyphomicrobiales</taxon>
        <taxon>Nitrobacteraceae</taxon>
        <taxon>Bradyrhizobium</taxon>
    </lineage>
</organism>